<keyword evidence="1" id="KW-0732">Signal</keyword>
<dbReference type="NCBIfam" id="TIGR03302">
    <property type="entry name" value="OM_YfiO"/>
    <property type="match status" value="1"/>
</dbReference>
<keyword evidence="4" id="KW-0802">TPR repeat</keyword>
<dbReference type="PATRIC" id="fig|1560234.3.peg.2213"/>
<dbReference type="STRING" id="1560234.SP90_14675"/>
<comment type="caution">
    <text evidence="6">The sequence shown here is derived from an EMBL/GenBank/DDBJ whole genome shotgun (WGS) entry which is preliminary data.</text>
</comment>
<organism evidence="6 7">
    <name type="scientific">Halodesulfovibrio spirochaetisodalis</name>
    <dbReference type="NCBI Taxonomy" id="1560234"/>
    <lineage>
        <taxon>Bacteria</taxon>
        <taxon>Pseudomonadati</taxon>
        <taxon>Thermodesulfobacteriota</taxon>
        <taxon>Desulfovibrionia</taxon>
        <taxon>Desulfovibrionales</taxon>
        <taxon>Desulfovibrionaceae</taxon>
        <taxon>Halodesulfovibrio</taxon>
    </lineage>
</organism>
<dbReference type="AlphaFoldDB" id="A0A1B7X9G1"/>
<dbReference type="PANTHER" id="PTHR37423:SF2">
    <property type="entry name" value="MEMBRANE-BOUND LYTIC MUREIN TRANSGLYCOSYLASE C"/>
    <property type="match status" value="1"/>
</dbReference>
<sequence>MRRTLLRFLAILPLLSVLSGCGIIDYFYLPPPEDTAQEIFEAGNDAMREKNFAQAKEYFTTLKDKYPFSPYAVESELSLADAYFLDGDYLLAVDAYKEFESLHPRHKAIPYVLFQIGNANMKSFVSIDRPQDNIVEAYEFLTRLKESYPGTEYAEKATALMQRARKLMAAHEVYVADFYWRREHYGSAYERYKFVMENFKDVPDYQEYVKERARLSYLKKAEQEAEKLRIDREGSWRDYFDWL</sequence>
<keyword evidence="3" id="KW-0998">Cell outer membrane</keyword>
<evidence type="ECO:0000256" key="4">
    <source>
        <dbReference type="PROSITE-ProRule" id="PRU00339"/>
    </source>
</evidence>
<name>A0A1B7X9G1_9BACT</name>
<evidence type="ECO:0000256" key="2">
    <source>
        <dbReference type="ARBA" id="ARBA00023136"/>
    </source>
</evidence>
<dbReference type="PANTHER" id="PTHR37423">
    <property type="entry name" value="SOLUBLE LYTIC MUREIN TRANSGLYCOSYLASE-RELATED"/>
    <property type="match status" value="1"/>
</dbReference>
<keyword evidence="2" id="KW-0472">Membrane</keyword>
<feature type="repeat" description="TPR" evidence="4">
    <location>
        <begin position="73"/>
        <end position="106"/>
    </location>
</feature>
<dbReference type="Gene3D" id="1.25.40.10">
    <property type="entry name" value="Tetratricopeptide repeat domain"/>
    <property type="match status" value="1"/>
</dbReference>
<evidence type="ECO:0000313" key="7">
    <source>
        <dbReference type="Proteomes" id="UP000091979"/>
    </source>
</evidence>
<dbReference type="OrthoDB" id="9781894at2"/>
<dbReference type="Pfam" id="PF13525">
    <property type="entry name" value="YfiO"/>
    <property type="match status" value="1"/>
</dbReference>
<dbReference type="InterPro" id="IPR017689">
    <property type="entry name" value="BamD"/>
</dbReference>
<evidence type="ECO:0000256" key="3">
    <source>
        <dbReference type="ARBA" id="ARBA00023237"/>
    </source>
</evidence>
<dbReference type="EMBL" id="JXMS01000032">
    <property type="protein sequence ID" value="OBQ46014.1"/>
    <property type="molecule type" value="Genomic_DNA"/>
</dbReference>
<gene>
    <name evidence="6" type="ORF">SP90_14675</name>
</gene>
<dbReference type="SUPFAM" id="SSF48452">
    <property type="entry name" value="TPR-like"/>
    <property type="match status" value="1"/>
</dbReference>
<evidence type="ECO:0000256" key="1">
    <source>
        <dbReference type="ARBA" id="ARBA00022729"/>
    </source>
</evidence>
<dbReference type="RefSeq" id="WP_066857927.1">
    <property type="nucleotide sequence ID" value="NZ_JXMS01000032.1"/>
</dbReference>
<dbReference type="InterPro" id="IPR011990">
    <property type="entry name" value="TPR-like_helical_dom_sf"/>
</dbReference>
<dbReference type="Proteomes" id="UP000091979">
    <property type="component" value="Unassembled WGS sequence"/>
</dbReference>
<accession>A0A1B7X9G1</accession>
<reference evidence="6 7" key="1">
    <citation type="submission" date="2015-01" db="EMBL/GenBank/DDBJ databases">
        <title>Desulfovibrio sp. JC271 draft genome sequence.</title>
        <authorList>
            <person name="Shivani Y."/>
            <person name="Subhash Y."/>
            <person name="Sasikala C."/>
            <person name="Ramana C.V."/>
        </authorList>
    </citation>
    <scope>NUCLEOTIDE SEQUENCE [LARGE SCALE GENOMIC DNA]</scope>
    <source>
        <strain evidence="6 7">JC271</strain>
    </source>
</reference>
<dbReference type="PROSITE" id="PS51257">
    <property type="entry name" value="PROKAR_LIPOPROTEIN"/>
    <property type="match status" value="1"/>
</dbReference>
<dbReference type="InterPro" id="IPR039565">
    <property type="entry name" value="BamD-like"/>
</dbReference>
<dbReference type="CDD" id="cd15830">
    <property type="entry name" value="BamD"/>
    <property type="match status" value="1"/>
</dbReference>
<protein>
    <submittedName>
        <fullName evidence="6">Membrane protein</fullName>
    </submittedName>
</protein>
<proteinExistence type="inferred from homology"/>
<evidence type="ECO:0000313" key="6">
    <source>
        <dbReference type="EMBL" id="OBQ46014.1"/>
    </source>
</evidence>
<evidence type="ECO:0000259" key="5">
    <source>
        <dbReference type="Pfam" id="PF13525"/>
    </source>
</evidence>
<feature type="domain" description="Outer membrane lipoprotein BamD-like" evidence="5">
    <location>
        <begin position="33"/>
        <end position="208"/>
    </location>
</feature>
<dbReference type="HAMAP" id="MF_00922">
    <property type="entry name" value="OM_assembly_BamD"/>
    <property type="match status" value="1"/>
</dbReference>
<keyword evidence="7" id="KW-1185">Reference proteome</keyword>
<dbReference type="PROSITE" id="PS50005">
    <property type="entry name" value="TPR"/>
    <property type="match status" value="1"/>
</dbReference>
<dbReference type="InterPro" id="IPR019734">
    <property type="entry name" value="TPR_rpt"/>
</dbReference>